<protein>
    <submittedName>
        <fullName evidence="1">Uncharacterized protein</fullName>
    </submittedName>
</protein>
<proteinExistence type="predicted"/>
<dbReference type="EMBL" id="MU277195">
    <property type="protein sequence ID" value="KAI0065540.1"/>
    <property type="molecule type" value="Genomic_DNA"/>
</dbReference>
<keyword evidence="2" id="KW-1185">Reference proteome</keyword>
<evidence type="ECO:0000313" key="2">
    <source>
        <dbReference type="Proteomes" id="UP000814140"/>
    </source>
</evidence>
<reference evidence="1" key="2">
    <citation type="journal article" date="2022" name="New Phytol.">
        <title>Evolutionary transition to the ectomycorrhizal habit in the genomes of a hyperdiverse lineage of mushroom-forming fungi.</title>
        <authorList>
            <person name="Looney B."/>
            <person name="Miyauchi S."/>
            <person name="Morin E."/>
            <person name="Drula E."/>
            <person name="Courty P.E."/>
            <person name="Kohler A."/>
            <person name="Kuo A."/>
            <person name="LaButti K."/>
            <person name="Pangilinan J."/>
            <person name="Lipzen A."/>
            <person name="Riley R."/>
            <person name="Andreopoulos W."/>
            <person name="He G."/>
            <person name="Johnson J."/>
            <person name="Nolan M."/>
            <person name="Tritt A."/>
            <person name="Barry K.W."/>
            <person name="Grigoriev I.V."/>
            <person name="Nagy L.G."/>
            <person name="Hibbett D."/>
            <person name="Henrissat B."/>
            <person name="Matheny P.B."/>
            <person name="Labbe J."/>
            <person name="Martin F.M."/>
        </authorList>
    </citation>
    <scope>NUCLEOTIDE SEQUENCE</scope>
    <source>
        <strain evidence="1">HHB10654</strain>
    </source>
</reference>
<evidence type="ECO:0000313" key="1">
    <source>
        <dbReference type="EMBL" id="KAI0065540.1"/>
    </source>
</evidence>
<name>A0ACB8TAH3_9AGAM</name>
<gene>
    <name evidence="1" type="ORF">BV25DRAFT_1821979</name>
</gene>
<dbReference type="Proteomes" id="UP000814140">
    <property type="component" value="Unassembled WGS sequence"/>
</dbReference>
<reference evidence="1" key="1">
    <citation type="submission" date="2021-03" db="EMBL/GenBank/DDBJ databases">
        <authorList>
            <consortium name="DOE Joint Genome Institute"/>
            <person name="Ahrendt S."/>
            <person name="Looney B.P."/>
            <person name="Miyauchi S."/>
            <person name="Morin E."/>
            <person name="Drula E."/>
            <person name="Courty P.E."/>
            <person name="Chicoki N."/>
            <person name="Fauchery L."/>
            <person name="Kohler A."/>
            <person name="Kuo A."/>
            <person name="Labutti K."/>
            <person name="Pangilinan J."/>
            <person name="Lipzen A."/>
            <person name="Riley R."/>
            <person name="Andreopoulos W."/>
            <person name="He G."/>
            <person name="Johnson J."/>
            <person name="Barry K.W."/>
            <person name="Grigoriev I.V."/>
            <person name="Nagy L."/>
            <person name="Hibbett D."/>
            <person name="Henrissat B."/>
            <person name="Matheny P.B."/>
            <person name="Labbe J."/>
            <person name="Martin F."/>
        </authorList>
    </citation>
    <scope>NUCLEOTIDE SEQUENCE</scope>
    <source>
        <strain evidence="1">HHB10654</strain>
    </source>
</reference>
<comment type="caution">
    <text evidence="1">The sequence shown here is derived from an EMBL/GenBank/DDBJ whole genome shotgun (WGS) entry which is preliminary data.</text>
</comment>
<organism evidence="1 2">
    <name type="scientific">Artomyces pyxidatus</name>
    <dbReference type="NCBI Taxonomy" id="48021"/>
    <lineage>
        <taxon>Eukaryota</taxon>
        <taxon>Fungi</taxon>
        <taxon>Dikarya</taxon>
        <taxon>Basidiomycota</taxon>
        <taxon>Agaricomycotina</taxon>
        <taxon>Agaricomycetes</taxon>
        <taxon>Russulales</taxon>
        <taxon>Auriscalpiaceae</taxon>
        <taxon>Artomyces</taxon>
    </lineage>
</organism>
<sequence length="284" mass="32034">MNGTRRAVGHAGTGVRVARFRTQGTYCTSEPRRTCLLPSSSTIFPAMSSPRVRLPDASNIPPSAATPDLKKTHVEAMLEKFVFYGIHSEESRAQVRTGIPEAQEKALYDRMVLEYNSNPRYPKGQFRSTKKYKREFWRKCEDVCYTKATTPGEHLLHLFTSCIAMQFISSVELPNDRVTRRMIGKSYEIIESWFDVNEPQSSKPDPVPPLETFDGAEMLKWVGHTFHDRVSNVNWCVEDALSSMNHGCYFVLRAADGTERKVSGEELARMVDGISVPSSSSLDL</sequence>
<accession>A0ACB8TAH3</accession>